<keyword evidence="6 7" id="KW-0472">Membrane</keyword>
<sequence length="252" mass="28082">VTVTTKFKNRYSLKVTSLILFLCVWQIASIWIDVDLLPSPARVASSIHEHLFVGDLLSSVAITLARVGVSFFIAMAFGIAVGVLMGRNRNWDAALDGLLILSLNLPALVVIILCYLWFGLGEFAAVLAVSINKFPIVVVNMREGAKAVDMDLLQVTQAFKVSPYRTFFKVYLPQLYPYLLASARSGLALVWKIVLVVELLGRSDGVGFKLGVFFQFFDITSILAYSFAFILVVMIIELLVIAPLDRRLMEWR</sequence>
<dbReference type="GO" id="GO:0005886">
    <property type="term" value="C:plasma membrane"/>
    <property type="evidence" value="ECO:0007669"/>
    <property type="project" value="UniProtKB-SubCell"/>
</dbReference>
<feature type="transmembrane region" description="Helical" evidence="7">
    <location>
        <begin position="97"/>
        <end position="118"/>
    </location>
</feature>
<gene>
    <name evidence="9" type="ORF">METZ01_LOCUS103441</name>
</gene>
<feature type="transmembrane region" description="Helical" evidence="7">
    <location>
        <begin position="60"/>
        <end position="85"/>
    </location>
</feature>
<dbReference type="InterPro" id="IPR035906">
    <property type="entry name" value="MetI-like_sf"/>
</dbReference>
<keyword evidence="5 7" id="KW-1133">Transmembrane helix</keyword>
<protein>
    <recommendedName>
        <fullName evidence="8">ABC transmembrane type-1 domain-containing protein</fullName>
    </recommendedName>
</protein>
<evidence type="ECO:0000256" key="3">
    <source>
        <dbReference type="ARBA" id="ARBA00022475"/>
    </source>
</evidence>
<proteinExistence type="predicted"/>
<feature type="non-terminal residue" evidence="9">
    <location>
        <position position="1"/>
    </location>
</feature>
<dbReference type="PROSITE" id="PS50928">
    <property type="entry name" value="ABC_TM1"/>
    <property type="match status" value="1"/>
</dbReference>
<dbReference type="EMBL" id="UINC01011463">
    <property type="protein sequence ID" value="SVA50587.1"/>
    <property type="molecule type" value="Genomic_DNA"/>
</dbReference>
<dbReference type="PANTHER" id="PTHR30151:SF38">
    <property type="entry name" value="ALIPHATIC SULFONATES TRANSPORT PERMEASE PROTEIN SSUC-RELATED"/>
    <property type="match status" value="1"/>
</dbReference>
<dbReference type="PANTHER" id="PTHR30151">
    <property type="entry name" value="ALKANE SULFONATE ABC TRANSPORTER-RELATED, MEMBRANE SUBUNIT"/>
    <property type="match status" value="1"/>
</dbReference>
<dbReference type="CDD" id="cd06261">
    <property type="entry name" value="TM_PBP2"/>
    <property type="match status" value="1"/>
</dbReference>
<dbReference type="Gene3D" id="1.10.3720.10">
    <property type="entry name" value="MetI-like"/>
    <property type="match status" value="1"/>
</dbReference>
<dbReference type="InterPro" id="IPR000515">
    <property type="entry name" value="MetI-like"/>
</dbReference>
<keyword evidence="3" id="KW-1003">Cell membrane</keyword>
<feature type="domain" description="ABC transmembrane type-1" evidence="8">
    <location>
        <begin position="60"/>
        <end position="240"/>
    </location>
</feature>
<feature type="transmembrane region" description="Helical" evidence="7">
    <location>
        <begin position="222"/>
        <end position="244"/>
    </location>
</feature>
<evidence type="ECO:0000256" key="6">
    <source>
        <dbReference type="ARBA" id="ARBA00023136"/>
    </source>
</evidence>
<name>A0A381WF47_9ZZZZ</name>
<evidence type="ECO:0000256" key="2">
    <source>
        <dbReference type="ARBA" id="ARBA00022448"/>
    </source>
</evidence>
<dbReference type="GO" id="GO:0055085">
    <property type="term" value="P:transmembrane transport"/>
    <property type="evidence" value="ECO:0007669"/>
    <property type="project" value="InterPro"/>
</dbReference>
<evidence type="ECO:0000256" key="7">
    <source>
        <dbReference type="SAM" id="Phobius"/>
    </source>
</evidence>
<feature type="transmembrane region" description="Helical" evidence="7">
    <location>
        <begin position="175"/>
        <end position="201"/>
    </location>
</feature>
<evidence type="ECO:0000256" key="5">
    <source>
        <dbReference type="ARBA" id="ARBA00022989"/>
    </source>
</evidence>
<evidence type="ECO:0000313" key="9">
    <source>
        <dbReference type="EMBL" id="SVA50587.1"/>
    </source>
</evidence>
<comment type="subcellular location">
    <subcellularLocation>
        <location evidence="1">Cell membrane</location>
        <topology evidence="1">Multi-pass membrane protein</topology>
    </subcellularLocation>
</comment>
<evidence type="ECO:0000256" key="1">
    <source>
        <dbReference type="ARBA" id="ARBA00004651"/>
    </source>
</evidence>
<dbReference type="SUPFAM" id="SSF161098">
    <property type="entry name" value="MetI-like"/>
    <property type="match status" value="1"/>
</dbReference>
<dbReference type="Pfam" id="PF00528">
    <property type="entry name" value="BPD_transp_1"/>
    <property type="match status" value="1"/>
</dbReference>
<feature type="transmembrane region" description="Helical" evidence="7">
    <location>
        <begin position="12"/>
        <end position="32"/>
    </location>
</feature>
<accession>A0A381WF47</accession>
<evidence type="ECO:0000256" key="4">
    <source>
        <dbReference type="ARBA" id="ARBA00022692"/>
    </source>
</evidence>
<evidence type="ECO:0000259" key="8">
    <source>
        <dbReference type="PROSITE" id="PS50928"/>
    </source>
</evidence>
<dbReference type="AlphaFoldDB" id="A0A381WF47"/>
<organism evidence="9">
    <name type="scientific">marine metagenome</name>
    <dbReference type="NCBI Taxonomy" id="408172"/>
    <lineage>
        <taxon>unclassified sequences</taxon>
        <taxon>metagenomes</taxon>
        <taxon>ecological metagenomes</taxon>
    </lineage>
</organism>
<keyword evidence="2" id="KW-0813">Transport</keyword>
<reference evidence="9" key="1">
    <citation type="submission" date="2018-05" db="EMBL/GenBank/DDBJ databases">
        <authorList>
            <person name="Lanie J.A."/>
            <person name="Ng W.-L."/>
            <person name="Kazmierczak K.M."/>
            <person name="Andrzejewski T.M."/>
            <person name="Davidsen T.M."/>
            <person name="Wayne K.J."/>
            <person name="Tettelin H."/>
            <person name="Glass J.I."/>
            <person name="Rusch D."/>
            <person name="Podicherti R."/>
            <person name="Tsui H.-C.T."/>
            <person name="Winkler M.E."/>
        </authorList>
    </citation>
    <scope>NUCLEOTIDE SEQUENCE</scope>
</reference>
<keyword evidence="4 7" id="KW-0812">Transmembrane</keyword>